<dbReference type="SUPFAM" id="SSF51366">
    <property type="entry name" value="Ribulose-phoshate binding barrel"/>
    <property type="match status" value="1"/>
</dbReference>
<comment type="pathway">
    <text evidence="10">Carbohydrate degradation.</text>
</comment>
<comment type="cofactor">
    <cofactor evidence="3">
        <name>Co(2+)</name>
        <dbReference type="ChEBI" id="CHEBI:48828"/>
    </cofactor>
</comment>
<evidence type="ECO:0000256" key="3">
    <source>
        <dbReference type="ARBA" id="ARBA00001941"/>
    </source>
</evidence>
<sequence>MKKPLLAPSILSADFTDLASSFKKMEKDGADWIHIDVMDGSFVPNISFGQVVVRALRPLSPLPFDVHLMINNPEQHVESFAEAGADSLTFHWENVIHCHRLIERIHAMGKKAGISLVPSTPVSALEAVLPYVDIVLVMTVNPGFGGQKLIPLCLEKIKELVRLREKHGYAYAVSVDGGVNGRNVRTVAETGVDVIVSGSSFFDGTLQWESVKNESIG</sequence>
<dbReference type="CDD" id="cd00429">
    <property type="entry name" value="RPE"/>
    <property type="match status" value="1"/>
</dbReference>
<feature type="active site" description="Proton acceptor" evidence="10 12">
    <location>
        <position position="36"/>
    </location>
</feature>
<feature type="binding site" evidence="10 14">
    <location>
        <position position="9"/>
    </location>
    <ligand>
        <name>substrate</name>
    </ligand>
</feature>
<accession>S3L2H3</accession>
<comment type="catalytic activity">
    <reaction evidence="1 10 11">
        <text>D-ribulose 5-phosphate = D-xylulose 5-phosphate</text>
        <dbReference type="Rhea" id="RHEA:13677"/>
        <dbReference type="ChEBI" id="CHEBI:57737"/>
        <dbReference type="ChEBI" id="CHEBI:58121"/>
        <dbReference type="EC" id="5.1.3.1"/>
    </reaction>
</comment>
<evidence type="ECO:0000256" key="2">
    <source>
        <dbReference type="ARBA" id="ARBA00001936"/>
    </source>
</evidence>
<dbReference type="HOGENOM" id="CLU_054856_2_1_12"/>
<dbReference type="NCBIfam" id="TIGR01163">
    <property type="entry name" value="rpe"/>
    <property type="match status" value="1"/>
</dbReference>
<dbReference type="OrthoDB" id="1645589at2"/>
<dbReference type="STRING" id="1125699.HMPREF9194_01318"/>
<evidence type="ECO:0000256" key="14">
    <source>
        <dbReference type="PIRSR" id="PIRSR001461-3"/>
    </source>
</evidence>
<dbReference type="eggNOG" id="COG0036">
    <property type="taxonomic scope" value="Bacteria"/>
</dbReference>
<feature type="binding site" evidence="10 13">
    <location>
        <position position="36"/>
    </location>
    <ligand>
        <name>a divalent metal cation</name>
        <dbReference type="ChEBI" id="CHEBI:60240"/>
    </ligand>
</feature>
<evidence type="ECO:0000256" key="1">
    <source>
        <dbReference type="ARBA" id="ARBA00001782"/>
    </source>
</evidence>
<dbReference type="GO" id="GO:0004750">
    <property type="term" value="F:D-ribulose-phosphate 3-epimerase activity"/>
    <property type="evidence" value="ECO:0007669"/>
    <property type="project" value="UniProtKB-UniRule"/>
</dbReference>
<dbReference type="InterPro" id="IPR013785">
    <property type="entry name" value="Aldolase_TIM"/>
</dbReference>
<keyword evidence="13" id="KW-0464">Manganese</keyword>
<feature type="binding site" evidence="10 13">
    <location>
        <position position="176"/>
    </location>
    <ligand>
        <name>a divalent metal cation</name>
        <dbReference type="ChEBI" id="CHEBI:60240"/>
    </ligand>
</feature>
<protein>
    <recommendedName>
        <fullName evidence="7 10">Ribulose-phosphate 3-epimerase</fullName>
        <ecNumber evidence="7 10">5.1.3.1</ecNumber>
    </recommendedName>
</protein>
<evidence type="ECO:0000256" key="10">
    <source>
        <dbReference type="HAMAP-Rule" id="MF_02227"/>
    </source>
</evidence>
<dbReference type="GO" id="GO:0046872">
    <property type="term" value="F:metal ion binding"/>
    <property type="evidence" value="ECO:0007669"/>
    <property type="project" value="UniProtKB-UniRule"/>
</dbReference>
<gene>
    <name evidence="10" type="primary">rpe</name>
    <name evidence="15" type="ORF">HMPREF9194_01318</name>
</gene>
<dbReference type="PANTHER" id="PTHR11749">
    <property type="entry name" value="RIBULOSE-5-PHOSPHATE-3-EPIMERASE"/>
    <property type="match status" value="1"/>
</dbReference>
<dbReference type="AlphaFoldDB" id="S3L2H3"/>
<comment type="function">
    <text evidence="10">Catalyzes the reversible epimerization of D-ribulose 5-phosphate to D-xylulose 5-phosphate.</text>
</comment>
<evidence type="ECO:0000313" key="15">
    <source>
        <dbReference type="EMBL" id="EPF30989.1"/>
    </source>
</evidence>
<dbReference type="NCBIfam" id="NF004076">
    <property type="entry name" value="PRK05581.1-4"/>
    <property type="match status" value="1"/>
</dbReference>
<keyword evidence="9 10" id="KW-0413">Isomerase</keyword>
<evidence type="ECO:0000256" key="4">
    <source>
        <dbReference type="ARBA" id="ARBA00001947"/>
    </source>
</evidence>
<dbReference type="PROSITE" id="PS01085">
    <property type="entry name" value="RIBUL_P_3_EPIMER_1"/>
    <property type="match status" value="1"/>
</dbReference>
<feature type="binding site" evidence="14">
    <location>
        <position position="178"/>
    </location>
    <ligand>
        <name>substrate</name>
    </ligand>
</feature>
<evidence type="ECO:0000256" key="11">
    <source>
        <dbReference type="PIRNR" id="PIRNR001461"/>
    </source>
</evidence>
<evidence type="ECO:0000256" key="7">
    <source>
        <dbReference type="ARBA" id="ARBA00013188"/>
    </source>
</evidence>
<keyword evidence="8 10" id="KW-0479">Metal-binding</keyword>
<dbReference type="RefSeq" id="WP_016525600.1">
    <property type="nucleotide sequence ID" value="NZ_KE332518.1"/>
</dbReference>
<comment type="similarity">
    <text evidence="6 10 11">Belongs to the ribulose-phosphate 3-epimerase family.</text>
</comment>
<reference evidence="15 16" key="1">
    <citation type="submission" date="2013-04" db="EMBL/GenBank/DDBJ databases">
        <title>The Genome Sequence of Treponema maltophilum ATCC 51939.</title>
        <authorList>
            <consortium name="The Broad Institute Genomics Platform"/>
            <person name="Earl A."/>
            <person name="Ward D."/>
            <person name="Feldgarden M."/>
            <person name="Gevers D."/>
            <person name="Leonetti C."/>
            <person name="Blanton J.M."/>
            <person name="Dewhirst F.E."/>
            <person name="Izard J."/>
            <person name="Walker B."/>
            <person name="Young S."/>
            <person name="Zeng Q."/>
            <person name="Gargeya S."/>
            <person name="Fitzgerald M."/>
            <person name="Haas B."/>
            <person name="Abouelleil A."/>
            <person name="Allen A.W."/>
            <person name="Alvarado L."/>
            <person name="Arachchi H.M."/>
            <person name="Berlin A.M."/>
            <person name="Chapman S.B."/>
            <person name="Gainer-Dewar J."/>
            <person name="Goldberg J."/>
            <person name="Griggs A."/>
            <person name="Gujja S."/>
            <person name="Hansen M."/>
            <person name="Howarth C."/>
            <person name="Imamovic A."/>
            <person name="Ireland A."/>
            <person name="Larimer J."/>
            <person name="McCowan C."/>
            <person name="Murphy C."/>
            <person name="Pearson M."/>
            <person name="Poon T.W."/>
            <person name="Priest M."/>
            <person name="Roberts A."/>
            <person name="Saif S."/>
            <person name="Shea T."/>
            <person name="Sisk P."/>
            <person name="Sykes S."/>
            <person name="Wortman J."/>
            <person name="Nusbaum C."/>
            <person name="Birren B."/>
        </authorList>
    </citation>
    <scope>NUCLEOTIDE SEQUENCE [LARGE SCALE GENOMIC DNA]</scope>
    <source>
        <strain evidence="15 16">ATCC 51939</strain>
    </source>
</reference>
<feature type="binding site" evidence="10">
    <location>
        <begin position="176"/>
        <end position="178"/>
    </location>
    <ligand>
        <name>substrate</name>
    </ligand>
</feature>
<name>S3L2H3_TREMA</name>
<evidence type="ECO:0000256" key="5">
    <source>
        <dbReference type="ARBA" id="ARBA00001954"/>
    </source>
</evidence>
<dbReference type="FunFam" id="3.20.20.70:FF:000004">
    <property type="entry name" value="Ribulose-phosphate 3-epimerase"/>
    <property type="match status" value="1"/>
</dbReference>
<dbReference type="InterPro" id="IPR000056">
    <property type="entry name" value="Ribul_P_3_epim-like"/>
</dbReference>
<feature type="binding site" evidence="10 14">
    <location>
        <begin position="143"/>
        <end position="146"/>
    </location>
    <ligand>
        <name>substrate</name>
    </ligand>
</feature>
<comment type="cofactor">
    <cofactor evidence="5">
        <name>Fe(2+)</name>
        <dbReference type="ChEBI" id="CHEBI:29033"/>
    </cofactor>
</comment>
<dbReference type="EMBL" id="ATFF01000006">
    <property type="protein sequence ID" value="EPF30989.1"/>
    <property type="molecule type" value="Genomic_DNA"/>
</dbReference>
<evidence type="ECO:0000256" key="13">
    <source>
        <dbReference type="PIRSR" id="PIRSR001461-2"/>
    </source>
</evidence>
<dbReference type="PIRSF" id="PIRSF001461">
    <property type="entry name" value="RPE"/>
    <property type="match status" value="1"/>
</dbReference>
<keyword evidence="10 11" id="KW-0119">Carbohydrate metabolism</keyword>
<feature type="active site" description="Proton donor" evidence="10 12">
    <location>
        <position position="176"/>
    </location>
</feature>
<keyword evidence="13" id="KW-0170">Cobalt</keyword>
<dbReference type="Proteomes" id="UP000014541">
    <property type="component" value="Unassembled WGS sequence"/>
</dbReference>
<comment type="cofactor">
    <cofactor evidence="2">
        <name>Mn(2+)</name>
        <dbReference type="ChEBI" id="CHEBI:29035"/>
    </cofactor>
</comment>
<evidence type="ECO:0000256" key="6">
    <source>
        <dbReference type="ARBA" id="ARBA00009541"/>
    </source>
</evidence>
<dbReference type="GO" id="GO:0019323">
    <property type="term" value="P:pentose catabolic process"/>
    <property type="evidence" value="ECO:0007669"/>
    <property type="project" value="UniProtKB-UniRule"/>
</dbReference>
<evidence type="ECO:0000256" key="12">
    <source>
        <dbReference type="PIRSR" id="PIRSR001461-1"/>
    </source>
</evidence>
<evidence type="ECO:0000313" key="16">
    <source>
        <dbReference type="Proteomes" id="UP000014541"/>
    </source>
</evidence>
<comment type="cofactor">
    <cofactor evidence="10 13">
        <name>a divalent metal cation</name>
        <dbReference type="ChEBI" id="CHEBI:60240"/>
    </cofactor>
    <text evidence="10 13">Binds 1 divalent metal cation per subunit.</text>
</comment>
<dbReference type="EC" id="5.1.3.1" evidence="7 10"/>
<dbReference type="Gene3D" id="3.20.20.70">
    <property type="entry name" value="Aldolase class I"/>
    <property type="match status" value="1"/>
</dbReference>
<keyword evidence="16" id="KW-1185">Reference proteome</keyword>
<evidence type="ECO:0000256" key="8">
    <source>
        <dbReference type="ARBA" id="ARBA00022723"/>
    </source>
</evidence>
<feature type="binding site" evidence="10 13">
    <location>
        <position position="67"/>
    </location>
    <ligand>
        <name>a divalent metal cation</name>
        <dbReference type="ChEBI" id="CHEBI:60240"/>
    </ligand>
</feature>
<comment type="cofactor">
    <cofactor evidence="4">
        <name>Zn(2+)</name>
        <dbReference type="ChEBI" id="CHEBI:29105"/>
    </cofactor>
</comment>
<keyword evidence="13" id="KW-0862">Zinc</keyword>
<dbReference type="HAMAP" id="MF_02227">
    <property type="entry name" value="RPE"/>
    <property type="match status" value="1"/>
</dbReference>
<comment type="caution">
    <text evidence="15">The sequence shown here is derived from an EMBL/GenBank/DDBJ whole genome shotgun (WGS) entry which is preliminary data.</text>
</comment>
<feature type="binding site" evidence="10 14">
    <location>
        <position position="67"/>
    </location>
    <ligand>
        <name>substrate</name>
    </ligand>
</feature>
<dbReference type="InterPro" id="IPR011060">
    <property type="entry name" value="RibuloseP-bd_barrel"/>
</dbReference>
<feature type="binding site" evidence="10 14">
    <location>
        <begin position="198"/>
        <end position="199"/>
    </location>
    <ligand>
        <name>substrate</name>
    </ligand>
</feature>
<evidence type="ECO:0000256" key="9">
    <source>
        <dbReference type="ARBA" id="ARBA00023235"/>
    </source>
</evidence>
<dbReference type="GO" id="GO:0005737">
    <property type="term" value="C:cytoplasm"/>
    <property type="evidence" value="ECO:0007669"/>
    <property type="project" value="UniProtKB-ARBA"/>
</dbReference>
<dbReference type="GO" id="GO:0006098">
    <property type="term" value="P:pentose-phosphate shunt"/>
    <property type="evidence" value="ECO:0007669"/>
    <property type="project" value="UniProtKB-UniRule"/>
</dbReference>
<dbReference type="InterPro" id="IPR026019">
    <property type="entry name" value="Ribul_P_3_epim"/>
</dbReference>
<proteinExistence type="inferred from homology"/>
<dbReference type="Pfam" id="PF00834">
    <property type="entry name" value="Ribul_P_3_epim"/>
    <property type="match status" value="1"/>
</dbReference>
<organism evidence="15 16">
    <name type="scientific">Treponema maltophilum ATCC 51939</name>
    <dbReference type="NCBI Taxonomy" id="1125699"/>
    <lineage>
        <taxon>Bacteria</taxon>
        <taxon>Pseudomonadati</taxon>
        <taxon>Spirochaetota</taxon>
        <taxon>Spirochaetia</taxon>
        <taxon>Spirochaetales</taxon>
        <taxon>Treponemataceae</taxon>
        <taxon>Treponema</taxon>
    </lineage>
</organism>
<feature type="binding site" evidence="10 13">
    <location>
        <position position="34"/>
    </location>
    <ligand>
        <name>a divalent metal cation</name>
        <dbReference type="ChEBI" id="CHEBI:60240"/>
    </ligand>
</feature>
<dbReference type="PATRIC" id="fig|1125699.3.peg.1333"/>